<keyword evidence="1" id="KW-0732">Signal</keyword>
<dbReference type="Proteomes" id="UP000319576">
    <property type="component" value="Chromosome"/>
</dbReference>
<keyword evidence="3" id="KW-1185">Reference proteome</keyword>
<dbReference type="RefSeq" id="WP_145235269.1">
    <property type="nucleotide sequence ID" value="NZ_CP036273.1"/>
</dbReference>
<organism evidence="2 3">
    <name type="scientific">Urbifossiella limnaea</name>
    <dbReference type="NCBI Taxonomy" id="2528023"/>
    <lineage>
        <taxon>Bacteria</taxon>
        <taxon>Pseudomonadati</taxon>
        <taxon>Planctomycetota</taxon>
        <taxon>Planctomycetia</taxon>
        <taxon>Gemmatales</taxon>
        <taxon>Gemmataceae</taxon>
        <taxon>Urbifossiella</taxon>
    </lineage>
</organism>
<protein>
    <submittedName>
        <fullName evidence="2">Esterase</fullName>
    </submittedName>
</protein>
<dbReference type="InterPro" id="IPR029058">
    <property type="entry name" value="AB_hydrolase_fold"/>
</dbReference>
<dbReference type="SUPFAM" id="SSF53474">
    <property type="entry name" value="alpha/beta-Hydrolases"/>
    <property type="match status" value="1"/>
</dbReference>
<dbReference type="PANTHER" id="PTHR48098:SF3">
    <property type="entry name" value="IRON(III) ENTEROBACTIN ESTERASE"/>
    <property type="match status" value="1"/>
</dbReference>
<dbReference type="KEGG" id="uli:ETAA1_12500"/>
<name>A0A517XPB4_9BACT</name>
<sequence length="489" mass="53027" precursor="true">MPTRLAVLAALVVASAVAAQPAARPGLRFTVSIDPALPAQPGRLLVGVGPKNGAPDFTEYKPPVLPVLGADLAAGRTATLDAASDVFPIAPAMNDLPAGEYTVQAILATNRDVNLPDAPGNLYSAPVRVKLDAAAGTTVNLTLDKTFTERKPKDTATHKYLALPSKRLSEFHGRPMTYRVGVVLPPGFDTDTDKHYGLILDVGGFGTRYTDARRTQPDKRFVQVVPDGAGPFGDPYQVNSANNGPYGDALIQEVIPFLEKTYRCGGAGKRFTCGASTGGWVSLALQLYYPDTFNGCWSQCPDSLTFERFELIDLYAEKNAFVNRFGFERPSTRTLDGDVVSTVRHEAQLDRVLGKGGRWELGGRDWASWNAVYGPRGADGLPVPVWDGKTGAIDKTVLEHWKKYDLTRYIVANWKDLGPKLAGGKVNIWVGDADDYYLNAAVHRFNAAVGLLREPAFDGRVLIELRGTHRSGGWTRRERLDAMAARGGL</sequence>
<dbReference type="InterPro" id="IPR000801">
    <property type="entry name" value="Esterase-like"/>
</dbReference>
<proteinExistence type="predicted"/>
<dbReference type="PANTHER" id="PTHR48098">
    <property type="entry name" value="ENTEROCHELIN ESTERASE-RELATED"/>
    <property type="match status" value="1"/>
</dbReference>
<dbReference type="EMBL" id="CP036273">
    <property type="protein sequence ID" value="QDU19344.1"/>
    <property type="molecule type" value="Genomic_DNA"/>
</dbReference>
<evidence type="ECO:0000256" key="1">
    <source>
        <dbReference type="SAM" id="SignalP"/>
    </source>
</evidence>
<evidence type="ECO:0000313" key="3">
    <source>
        <dbReference type="Proteomes" id="UP000319576"/>
    </source>
</evidence>
<evidence type="ECO:0000313" key="2">
    <source>
        <dbReference type="EMBL" id="QDU19344.1"/>
    </source>
</evidence>
<accession>A0A517XPB4</accession>
<reference evidence="2 3" key="1">
    <citation type="submission" date="2019-02" db="EMBL/GenBank/DDBJ databases">
        <title>Deep-cultivation of Planctomycetes and their phenomic and genomic characterization uncovers novel biology.</title>
        <authorList>
            <person name="Wiegand S."/>
            <person name="Jogler M."/>
            <person name="Boedeker C."/>
            <person name="Pinto D."/>
            <person name="Vollmers J."/>
            <person name="Rivas-Marin E."/>
            <person name="Kohn T."/>
            <person name="Peeters S.H."/>
            <person name="Heuer A."/>
            <person name="Rast P."/>
            <person name="Oberbeckmann S."/>
            <person name="Bunk B."/>
            <person name="Jeske O."/>
            <person name="Meyerdierks A."/>
            <person name="Storesund J.E."/>
            <person name="Kallscheuer N."/>
            <person name="Luecker S."/>
            <person name="Lage O.M."/>
            <person name="Pohl T."/>
            <person name="Merkel B.J."/>
            <person name="Hornburger P."/>
            <person name="Mueller R.-W."/>
            <person name="Bruemmer F."/>
            <person name="Labrenz M."/>
            <person name="Spormann A.M."/>
            <person name="Op den Camp H."/>
            <person name="Overmann J."/>
            <person name="Amann R."/>
            <person name="Jetten M.S.M."/>
            <person name="Mascher T."/>
            <person name="Medema M.H."/>
            <person name="Devos D.P."/>
            <person name="Kaster A.-K."/>
            <person name="Ovreas L."/>
            <person name="Rohde M."/>
            <person name="Galperin M.Y."/>
            <person name="Jogler C."/>
        </authorList>
    </citation>
    <scope>NUCLEOTIDE SEQUENCE [LARGE SCALE GENOMIC DNA]</scope>
    <source>
        <strain evidence="2 3">ETA_A1</strain>
    </source>
</reference>
<feature type="chain" id="PRO_5022209421" evidence="1">
    <location>
        <begin position="19"/>
        <end position="489"/>
    </location>
</feature>
<dbReference type="Gene3D" id="3.40.50.1820">
    <property type="entry name" value="alpha/beta hydrolase"/>
    <property type="match status" value="1"/>
</dbReference>
<dbReference type="OrthoDB" id="9768282at2"/>
<dbReference type="Pfam" id="PF00756">
    <property type="entry name" value="Esterase"/>
    <property type="match status" value="1"/>
</dbReference>
<feature type="signal peptide" evidence="1">
    <location>
        <begin position="1"/>
        <end position="18"/>
    </location>
</feature>
<dbReference type="AlphaFoldDB" id="A0A517XPB4"/>
<gene>
    <name evidence="2" type="ORF">ETAA1_12500</name>
</gene>
<dbReference type="InterPro" id="IPR050583">
    <property type="entry name" value="Mycobacterial_A85_antigen"/>
</dbReference>